<evidence type="ECO:0000256" key="1">
    <source>
        <dbReference type="SAM" id="Phobius"/>
    </source>
</evidence>
<reference evidence="2" key="2">
    <citation type="submission" date="2025-09" db="UniProtKB">
        <authorList>
            <consortium name="Ensembl"/>
        </authorList>
    </citation>
    <scope>IDENTIFICATION</scope>
</reference>
<keyword evidence="1" id="KW-0472">Membrane</keyword>
<sequence length="113" mass="13001">MYRETLVVSPCSLYISWHVPIYIPGFVGTSLPVMSGLDALYGLFLFLDKGKWSVLNMCVRTHTRAHARARTHTHTVFKKKRLIVKKTVLTHVNILFLCYANIYFVVQFGEKVP</sequence>
<dbReference type="Ensembl" id="ENSCSRT00000028164.1">
    <property type="protein sequence ID" value="ENSCSRP00000027044.1"/>
    <property type="gene ID" value="ENSCSRG00000020087.1"/>
</dbReference>
<organism evidence="2 3">
    <name type="scientific">Chelydra serpentina</name>
    <name type="common">Snapping turtle</name>
    <name type="synonym">Testudo serpentina</name>
    <dbReference type="NCBI Taxonomy" id="8475"/>
    <lineage>
        <taxon>Eukaryota</taxon>
        <taxon>Metazoa</taxon>
        <taxon>Chordata</taxon>
        <taxon>Craniata</taxon>
        <taxon>Vertebrata</taxon>
        <taxon>Euteleostomi</taxon>
        <taxon>Archelosauria</taxon>
        <taxon>Testudinata</taxon>
        <taxon>Testudines</taxon>
        <taxon>Cryptodira</taxon>
        <taxon>Durocryptodira</taxon>
        <taxon>Americhelydia</taxon>
        <taxon>Chelydroidea</taxon>
        <taxon>Chelydridae</taxon>
        <taxon>Chelydra</taxon>
    </lineage>
</organism>
<reference evidence="2" key="1">
    <citation type="submission" date="2025-08" db="UniProtKB">
        <authorList>
            <consortium name="Ensembl"/>
        </authorList>
    </citation>
    <scope>IDENTIFICATION</scope>
</reference>
<feature type="transmembrane region" description="Helical" evidence="1">
    <location>
        <begin position="20"/>
        <end position="47"/>
    </location>
</feature>
<name>A0A8C3TE24_CHESE</name>
<evidence type="ECO:0000313" key="3">
    <source>
        <dbReference type="Proteomes" id="UP000694403"/>
    </source>
</evidence>
<keyword evidence="3" id="KW-1185">Reference proteome</keyword>
<proteinExistence type="predicted"/>
<accession>A0A8C3TE24</accession>
<keyword evidence="1" id="KW-0812">Transmembrane</keyword>
<dbReference type="Proteomes" id="UP000694403">
    <property type="component" value="Unplaced"/>
</dbReference>
<protein>
    <submittedName>
        <fullName evidence="2">Uncharacterized protein</fullName>
    </submittedName>
</protein>
<dbReference type="AlphaFoldDB" id="A0A8C3TE24"/>
<feature type="transmembrane region" description="Helical" evidence="1">
    <location>
        <begin position="88"/>
        <end position="106"/>
    </location>
</feature>
<keyword evidence="1" id="KW-1133">Transmembrane helix</keyword>
<evidence type="ECO:0000313" key="2">
    <source>
        <dbReference type="Ensembl" id="ENSCSRP00000027044.1"/>
    </source>
</evidence>